<gene>
    <name evidence="1" type="ORF">Tci_061303</name>
</gene>
<evidence type="ECO:0000313" key="1">
    <source>
        <dbReference type="EMBL" id="GEU89325.1"/>
    </source>
</evidence>
<dbReference type="EMBL" id="BKCJ010009940">
    <property type="protein sequence ID" value="GEU89325.1"/>
    <property type="molecule type" value="Genomic_DNA"/>
</dbReference>
<sequence>MGKYHRRCMYNNLLGLKAVNIPIMFLLDDVHKSSGSRVSWLTMMFFMTRDHILKGDIELHFVPTDLQLADICTKPLAKPSFTRLVAELDMINIEKQVLDQHVEEENDAEFVAIEEVDADQSLEIPIIEKLLDEADKLSKGKQPSAQVVLNEKAMAVHNLEGKKEGSHLLKPEEQQKSIHDFTNQLFRTASLKFSPTLPREPTPSKDLANGKEISIVKEQLNELVTHQEEGELNNQIKELKRISDIKAQKDKSEADPLPITKISYIANSNKEATMKIIRGDNPLNLIVHPNFKLTSLGFSKWLEVHALASKKIRKSNDMLLQSLREKFQWVMDQAKKLGLPLPPSLAIFVMTPKEKKRKRT</sequence>
<comment type="caution">
    <text evidence="1">The sequence shown here is derived from an EMBL/GenBank/DDBJ whole genome shotgun (WGS) entry which is preliminary data.</text>
</comment>
<name>A0A6L2NXG3_TANCI</name>
<accession>A0A6L2NXG3</accession>
<reference evidence="1" key="1">
    <citation type="journal article" date="2019" name="Sci. Rep.">
        <title>Draft genome of Tanacetum cinerariifolium, the natural source of mosquito coil.</title>
        <authorList>
            <person name="Yamashiro T."/>
            <person name="Shiraishi A."/>
            <person name="Satake H."/>
            <person name="Nakayama K."/>
        </authorList>
    </citation>
    <scope>NUCLEOTIDE SEQUENCE</scope>
</reference>
<organism evidence="1">
    <name type="scientific">Tanacetum cinerariifolium</name>
    <name type="common">Dalmatian daisy</name>
    <name type="synonym">Chrysanthemum cinerariifolium</name>
    <dbReference type="NCBI Taxonomy" id="118510"/>
    <lineage>
        <taxon>Eukaryota</taxon>
        <taxon>Viridiplantae</taxon>
        <taxon>Streptophyta</taxon>
        <taxon>Embryophyta</taxon>
        <taxon>Tracheophyta</taxon>
        <taxon>Spermatophyta</taxon>
        <taxon>Magnoliopsida</taxon>
        <taxon>eudicotyledons</taxon>
        <taxon>Gunneridae</taxon>
        <taxon>Pentapetalae</taxon>
        <taxon>asterids</taxon>
        <taxon>campanulids</taxon>
        <taxon>Asterales</taxon>
        <taxon>Asteraceae</taxon>
        <taxon>Asteroideae</taxon>
        <taxon>Anthemideae</taxon>
        <taxon>Anthemidinae</taxon>
        <taxon>Tanacetum</taxon>
    </lineage>
</organism>
<protein>
    <submittedName>
        <fullName evidence="1">Retrovirus-related Pol polyprotein from transposon TNT 1-94</fullName>
    </submittedName>
</protein>
<proteinExistence type="predicted"/>
<dbReference type="AlphaFoldDB" id="A0A6L2NXG3"/>